<evidence type="ECO:0000313" key="3">
    <source>
        <dbReference type="Proteomes" id="UP000267096"/>
    </source>
</evidence>
<dbReference type="WBParaSite" id="ASIM_0001883001-mRNA-1">
    <property type="protein sequence ID" value="ASIM_0001883001-mRNA-1"/>
    <property type="gene ID" value="ASIM_0001883001"/>
</dbReference>
<feature type="region of interest" description="Disordered" evidence="1">
    <location>
        <begin position="1"/>
        <end position="64"/>
    </location>
</feature>
<dbReference type="OrthoDB" id="5973225at2759"/>
<sequence length="120" mass="12630">MDNEANSNLKGGHLPAEKIGGGVRIARKARVSESDKTAAATVNNSNAAAAAADKAASSDNDNESAEVVEAKNVLAHTGLAAQTNKDYPSEAIRAYHEKPLPQHCNPQVKQTPNVFQPTKQ</sequence>
<name>A0A0M3KCX8_ANISI</name>
<organism evidence="4">
    <name type="scientific">Anisakis simplex</name>
    <name type="common">Herring worm</name>
    <dbReference type="NCBI Taxonomy" id="6269"/>
    <lineage>
        <taxon>Eukaryota</taxon>
        <taxon>Metazoa</taxon>
        <taxon>Ecdysozoa</taxon>
        <taxon>Nematoda</taxon>
        <taxon>Chromadorea</taxon>
        <taxon>Rhabditida</taxon>
        <taxon>Spirurina</taxon>
        <taxon>Ascaridomorpha</taxon>
        <taxon>Ascaridoidea</taxon>
        <taxon>Anisakidae</taxon>
        <taxon>Anisakis</taxon>
        <taxon>Anisakis simplex complex</taxon>
    </lineage>
</organism>
<proteinExistence type="predicted"/>
<reference evidence="2 3" key="2">
    <citation type="submission" date="2018-11" db="EMBL/GenBank/DDBJ databases">
        <authorList>
            <consortium name="Pathogen Informatics"/>
        </authorList>
    </citation>
    <scope>NUCLEOTIDE SEQUENCE [LARGE SCALE GENOMIC DNA]</scope>
</reference>
<evidence type="ECO:0000256" key="1">
    <source>
        <dbReference type="SAM" id="MobiDB-lite"/>
    </source>
</evidence>
<feature type="compositionally biased region" description="Polar residues" evidence="1">
    <location>
        <begin position="104"/>
        <end position="120"/>
    </location>
</feature>
<dbReference type="Pfam" id="PF15228">
    <property type="entry name" value="DAP"/>
    <property type="match status" value="1"/>
</dbReference>
<dbReference type="Proteomes" id="UP000267096">
    <property type="component" value="Unassembled WGS sequence"/>
</dbReference>
<keyword evidence="3" id="KW-1185">Reference proteome</keyword>
<evidence type="ECO:0000313" key="4">
    <source>
        <dbReference type="WBParaSite" id="ASIM_0001883001-mRNA-1"/>
    </source>
</evidence>
<evidence type="ECO:0000313" key="2">
    <source>
        <dbReference type="EMBL" id="VDK63881.1"/>
    </source>
</evidence>
<reference evidence="4" key="1">
    <citation type="submission" date="2017-02" db="UniProtKB">
        <authorList>
            <consortium name="WormBaseParasite"/>
        </authorList>
    </citation>
    <scope>IDENTIFICATION</scope>
</reference>
<protein>
    <submittedName>
        <fullName evidence="2 4">Uncharacterized protein</fullName>
    </submittedName>
</protein>
<dbReference type="EMBL" id="UYRR01035200">
    <property type="protein sequence ID" value="VDK63881.1"/>
    <property type="molecule type" value="Genomic_DNA"/>
</dbReference>
<feature type="compositionally biased region" description="Low complexity" evidence="1">
    <location>
        <begin position="38"/>
        <end position="59"/>
    </location>
</feature>
<dbReference type="InterPro" id="IPR024130">
    <property type="entry name" value="DAP1/DAPL1"/>
</dbReference>
<feature type="region of interest" description="Disordered" evidence="1">
    <location>
        <begin position="98"/>
        <end position="120"/>
    </location>
</feature>
<dbReference type="AlphaFoldDB" id="A0A0M3KCX8"/>
<accession>A0A0M3KCX8</accession>
<gene>
    <name evidence="2" type="ORF">ASIM_LOCUS18227</name>
</gene>